<proteinExistence type="predicted"/>
<reference evidence="2" key="1">
    <citation type="submission" date="2023-06" db="EMBL/GenBank/DDBJ databases">
        <title>Genome-scale phylogeny and comparative genomics of the fungal order Sordariales.</title>
        <authorList>
            <consortium name="Lawrence Berkeley National Laboratory"/>
            <person name="Hensen N."/>
            <person name="Bonometti L."/>
            <person name="Westerberg I."/>
            <person name="Brannstrom I.O."/>
            <person name="Guillou S."/>
            <person name="Cros-Aarteil S."/>
            <person name="Calhoun S."/>
            <person name="Haridas S."/>
            <person name="Kuo A."/>
            <person name="Mondo S."/>
            <person name="Pangilinan J."/>
            <person name="Riley R."/>
            <person name="Labutti K."/>
            <person name="Andreopoulos B."/>
            <person name="Lipzen A."/>
            <person name="Chen C."/>
            <person name="Yanf M."/>
            <person name="Daum C."/>
            <person name="Ng V."/>
            <person name="Clum A."/>
            <person name="Steindorff A."/>
            <person name="Ohm R."/>
            <person name="Martin F."/>
            <person name="Silar P."/>
            <person name="Natvig D."/>
            <person name="Lalanne C."/>
            <person name="Gautier V."/>
            <person name="Ament-Velasquez S.L."/>
            <person name="Kruys A."/>
            <person name="Hutchinson M.I."/>
            <person name="Powell A.J."/>
            <person name="Barry K."/>
            <person name="Miller A.N."/>
            <person name="Grigoriev I.V."/>
            <person name="Debuchy R."/>
            <person name="Gladieux P."/>
            <person name="Thoren M.H."/>
            <person name="Johannesson H."/>
        </authorList>
    </citation>
    <scope>NUCLEOTIDE SEQUENCE</scope>
    <source>
        <strain evidence="2">CBS 606.72</strain>
    </source>
</reference>
<dbReference type="Proteomes" id="UP001175000">
    <property type="component" value="Unassembled WGS sequence"/>
</dbReference>
<evidence type="ECO:0000313" key="2">
    <source>
        <dbReference type="EMBL" id="KAK0620541.1"/>
    </source>
</evidence>
<feature type="chain" id="PRO_5041338427" evidence="1">
    <location>
        <begin position="21"/>
        <end position="62"/>
    </location>
</feature>
<gene>
    <name evidence="2" type="ORF">B0T14DRAFT_604114</name>
</gene>
<evidence type="ECO:0000256" key="1">
    <source>
        <dbReference type="SAM" id="SignalP"/>
    </source>
</evidence>
<keyword evidence="3" id="KW-1185">Reference proteome</keyword>
<feature type="signal peptide" evidence="1">
    <location>
        <begin position="1"/>
        <end position="20"/>
    </location>
</feature>
<accession>A0AA40C081</accession>
<comment type="caution">
    <text evidence="2">The sequence shown here is derived from an EMBL/GenBank/DDBJ whole genome shotgun (WGS) entry which is preliminary data.</text>
</comment>
<protein>
    <submittedName>
        <fullName evidence="2">Uncharacterized protein</fullName>
    </submittedName>
</protein>
<keyword evidence="1" id="KW-0732">Signal</keyword>
<sequence>MQLATVFACIVALAPGLALAAPAPFDPQPLENQYQMCYSAYVPKKRGVYTEADVLEILKRCM</sequence>
<organism evidence="2 3">
    <name type="scientific">Immersiella caudata</name>
    <dbReference type="NCBI Taxonomy" id="314043"/>
    <lineage>
        <taxon>Eukaryota</taxon>
        <taxon>Fungi</taxon>
        <taxon>Dikarya</taxon>
        <taxon>Ascomycota</taxon>
        <taxon>Pezizomycotina</taxon>
        <taxon>Sordariomycetes</taxon>
        <taxon>Sordariomycetidae</taxon>
        <taxon>Sordariales</taxon>
        <taxon>Lasiosphaeriaceae</taxon>
        <taxon>Immersiella</taxon>
    </lineage>
</organism>
<dbReference type="AlphaFoldDB" id="A0AA40C081"/>
<evidence type="ECO:0000313" key="3">
    <source>
        <dbReference type="Proteomes" id="UP001175000"/>
    </source>
</evidence>
<name>A0AA40C081_9PEZI</name>
<dbReference type="EMBL" id="JAULSU010000004">
    <property type="protein sequence ID" value="KAK0620541.1"/>
    <property type="molecule type" value="Genomic_DNA"/>
</dbReference>